<reference evidence="1" key="2">
    <citation type="journal article" date="2023" name="Int. J. Mol. Sci.">
        <title>De Novo Assembly and Annotation of 11 Diverse Shrub Willow (Salix) Genomes Reveals Novel Gene Organization in Sex-Linked Regions.</title>
        <authorList>
            <person name="Hyden B."/>
            <person name="Feng K."/>
            <person name="Yates T.B."/>
            <person name="Jawdy S."/>
            <person name="Cereghino C."/>
            <person name="Smart L.B."/>
            <person name="Muchero W."/>
        </authorList>
    </citation>
    <scope>NUCLEOTIDE SEQUENCE</scope>
    <source>
        <tissue evidence="1">Shoot tip</tissue>
    </source>
</reference>
<organism evidence="1 2">
    <name type="scientific">Salix suchowensis</name>
    <dbReference type="NCBI Taxonomy" id="1278906"/>
    <lineage>
        <taxon>Eukaryota</taxon>
        <taxon>Viridiplantae</taxon>
        <taxon>Streptophyta</taxon>
        <taxon>Embryophyta</taxon>
        <taxon>Tracheophyta</taxon>
        <taxon>Spermatophyta</taxon>
        <taxon>Magnoliopsida</taxon>
        <taxon>eudicotyledons</taxon>
        <taxon>Gunneridae</taxon>
        <taxon>Pentapetalae</taxon>
        <taxon>rosids</taxon>
        <taxon>fabids</taxon>
        <taxon>Malpighiales</taxon>
        <taxon>Salicaceae</taxon>
        <taxon>Saliceae</taxon>
        <taxon>Salix</taxon>
    </lineage>
</organism>
<evidence type="ECO:0000313" key="1">
    <source>
        <dbReference type="EMBL" id="KAJ6389997.1"/>
    </source>
</evidence>
<reference evidence="1" key="1">
    <citation type="submission" date="2022-10" db="EMBL/GenBank/DDBJ databases">
        <authorList>
            <person name="Hyden B.L."/>
            <person name="Feng K."/>
            <person name="Yates T."/>
            <person name="Jawdy S."/>
            <person name="Smart L.B."/>
            <person name="Muchero W."/>
        </authorList>
    </citation>
    <scope>NUCLEOTIDE SEQUENCE</scope>
    <source>
        <tissue evidence="1">Shoot tip</tissue>
    </source>
</reference>
<proteinExistence type="predicted"/>
<name>A0ABQ9BS44_9ROSI</name>
<evidence type="ECO:0000313" key="2">
    <source>
        <dbReference type="Proteomes" id="UP001141253"/>
    </source>
</evidence>
<accession>A0ABQ9BS44</accession>
<sequence length="57" mass="6688">MLIQLSLAVILFQFWLRQCFYFWGHSFYLISSLIQLCFPVLPSCCSLQFSLQTCCPC</sequence>
<gene>
    <name evidence="1" type="ORF">OIU77_024262</name>
</gene>
<protein>
    <submittedName>
        <fullName evidence="1">Uncharacterized protein</fullName>
    </submittedName>
</protein>
<comment type="caution">
    <text evidence="1">The sequence shown here is derived from an EMBL/GenBank/DDBJ whole genome shotgun (WGS) entry which is preliminary data.</text>
</comment>
<keyword evidence="2" id="KW-1185">Reference proteome</keyword>
<dbReference type="EMBL" id="JAPFFI010000006">
    <property type="protein sequence ID" value="KAJ6389997.1"/>
    <property type="molecule type" value="Genomic_DNA"/>
</dbReference>
<dbReference type="Proteomes" id="UP001141253">
    <property type="component" value="Chromosome 2"/>
</dbReference>